<organism evidence="2 3">
    <name type="scientific">Cirrhinus molitorella</name>
    <name type="common">mud carp</name>
    <dbReference type="NCBI Taxonomy" id="172907"/>
    <lineage>
        <taxon>Eukaryota</taxon>
        <taxon>Metazoa</taxon>
        <taxon>Chordata</taxon>
        <taxon>Craniata</taxon>
        <taxon>Vertebrata</taxon>
        <taxon>Euteleostomi</taxon>
        <taxon>Actinopterygii</taxon>
        <taxon>Neopterygii</taxon>
        <taxon>Teleostei</taxon>
        <taxon>Ostariophysi</taxon>
        <taxon>Cypriniformes</taxon>
        <taxon>Cyprinidae</taxon>
        <taxon>Labeoninae</taxon>
        <taxon>Labeonini</taxon>
        <taxon>Cirrhinus</taxon>
    </lineage>
</organism>
<feature type="compositionally biased region" description="Basic and acidic residues" evidence="1">
    <location>
        <begin position="8"/>
        <end position="27"/>
    </location>
</feature>
<dbReference type="Proteomes" id="UP001558613">
    <property type="component" value="Unassembled WGS sequence"/>
</dbReference>
<evidence type="ECO:0000313" key="2">
    <source>
        <dbReference type="EMBL" id="KAL1265916.1"/>
    </source>
</evidence>
<evidence type="ECO:0000256" key="1">
    <source>
        <dbReference type="SAM" id="MobiDB-lite"/>
    </source>
</evidence>
<proteinExistence type="predicted"/>
<name>A0ABR3MMR7_9TELE</name>
<protein>
    <submittedName>
        <fullName evidence="2">Uncharacterized protein</fullName>
    </submittedName>
</protein>
<accession>A0ABR3MMR7</accession>
<keyword evidence="3" id="KW-1185">Reference proteome</keyword>
<gene>
    <name evidence="2" type="ORF">QQF64_003943</name>
</gene>
<sequence>MQTGGMWETEKIEREKVRQKERGERKQVRTALTESNEGQVEKLICDSSGFAEKNQKDKVSLKTPERYVITLAEPTEVSPVEIIENGYP</sequence>
<dbReference type="EMBL" id="JAYMGO010000011">
    <property type="protein sequence ID" value="KAL1265916.1"/>
    <property type="molecule type" value="Genomic_DNA"/>
</dbReference>
<reference evidence="2 3" key="1">
    <citation type="submission" date="2023-09" db="EMBL/GenBank/DDBJ databases">
        <authorList>
            <person name="Wang M."/>
        </authorList>
    </citation>
    <scope>NUCLEOTIDE SEQUENCE [LARGE SCALE GENOMIC DNA]</scope>
    <source>
        <strain evidence="2">GT-2023</strain>
        <tissue evidence="2">Liver</tissue>
    </source>
</reference>
<feature type="region of interest" description="Disordered" evidence="1">
    <location>
        <begin position="1"/>
        <end position="33"/>
    </location>
</feature>
<comment type="caution">
    <text evidence="2">The sequence shown here is derived from an EMBL/GenBank/DDBJ whole genome shotgun (WGS) entry which is preliminary data.</text>
</comment>
<evidence type="ECO:0000313" key="3">
    <source>
        <dbReference type="Proteomes" id="UP001558613"/>
    </source>
</evidence>